<dbReference type="HAMAP" id="MF_01459">
    <property type="entry name" value="Chrphore_lyase_CpxS"/>
    <property type="match status" value="1"/>
</dbReference>
<keyword evidence="2 3" id="KW-0456">Lyase</keyword>
<proteinExistence type="inferred from homology"/>
<dbReference type="EMBL" id="MRCG01000001">
    <property type="protein sequence ID" value="OKH50953.1"/>
    <property type="molecule type" value="Genomic_DNA"/>
</dbReference>
<dbReference type="GO" id="GO:0017006">
    <property type="term" value="P:protein-tetrapyrrole linkage"/>
    <property type="evidence" value="ECO:0007669"/>
    <property type="project" value="UniProtKB-UniRule"/>
</dbReference>
<dbReference type="RefSeq" id="WP_073606765.1">
    <property type="nucleotide sequence ID" value="NZ_MRCG01000001.1"/>
</dbReference>
<comment type="similarity">
    <text evidence="1 3">Belongs to the CpcS/CpeS biliprotein lyase family.</text>
</comment>
<sequence>MEIVNFFETLAGKWFSQRTIHNLASQSSQAGQSNLLIEFLPATDTDLAQVCTTLGHDPSQIACGLRVHQDSQLEGESQKIQSSALMVIMTPTDGGDGILVQAPTASPALQGSYRVEDDVLTIVTPTDAGQIEERLWFANPNLRMRTSVLKTGDDVQMASFCSEIRMGLAKPAA</sequence>
<reference evidence="4 5" key="1">
    <citation type="submission" date="2016-11" db="EMBL/GenBank/DDBJ databases">
        <title>Draft Genome Sequences of Nine Cyanobacterial Strains from Diverse Habitats.</title>
        <authorList>
            <person name="Zhu T."/>
            <person name="Hou S."/>
            <person name="Lu X."/>
            <person name="Hess W.R."/>
        </authorList>
    </citation>
    <scope>NUCLEOTIDE SEQUENCE [LARGE SCALE GENOMIC DNA]</scope>
    <source>
        <strain evidence="4 5">NIES-30</strain>
    </source>
</reference>
<evidence type="ECO:0000256" key="1">
    <source>
        <dbReference type="ARBA" id="ARBA00010681"/>
    </source>
</evidence>
<dbReference type="EC" id="4.-.-.-" evidence="3"/>
<dbReference type="InterPro" id="IPR018536">
    <property type="entry name" value="CpcS/CpeS"/>
</dbReference>
<evidence type="ECO:0000256" key="3">
    <source>
        <dbReference type="HAMAP-Rule" id="MF_01459"/>
    </source>
</evidence>
<organism evidence="4 5">
    <name type="scientific">Phormidium tenue NIES-30</name>
    <dbReference type="NCBI Taxonomy" id="549789"/>
    <lineage>
        <taxon>Bacteria</taxon>
        <taxon>Bacillati</taxon>
        <taxon>Cyanobacteriota</taxon>
        <taxon>Cyanophyceae</taxon>
        <taxon>Oscillatoriophycideae</taxon>
        <taxon>Oscillatoriales</taxon>
        <taxon>Oscillatoriaceae</taxon>
        <taxon>Phormidium</taxon>
    </lineage>
</organism>
<dbReference type="STRING" id="549789.NIES30_02430"/>
<dbReference type="OrthoDB" id="554080at2"/>
<keyword evidence="5" id="KW-1185">Reference proteome</keyword>
<evidence type="ECO:0000313" key="5">
    <source>
        <dbReference type="Proteomes" id="UP000185557"/>
    </source>
</evidence>
<dbReference type="Pfam" id="PF09367">
    <property type="entry name" value="CpeS"/>
    <property type="match status" value="1"/>
</dbReference>
<evidence type="ECO:0000256" key="2">
    <source>
        <dbReference type="ARBA" id="ARBA00023239"/>
    </source>
</evidence>
<dbReference type="AlphaFoldDB" id="A0A1U7JB30"/>
<evidence type="ECO:0000313" key="4">
    <source>
        <dbReference type="EMBL" id="OKH50953.1"/>
    </source>
</evidence>
<dbReference type="CDD" id="cd16339">
    <property type="entry name" value="CpcS"/>
    <property type="match status" value="1"/>
</dbReference>
<comment type="function">
    <text evidence="3">Covalently attaches a chromophore to Cys residue(s) of phycobiliproteins.</text>
</comment>
<dbReference type="InterPro" id="IPR012674">
    <property type="entry name" value="Calycin"/>
</dbReference>
<protein>
    <recommendedName>
        <fullName evidence="3">Chromophore lyase CpcS/CpeS</fullName>
        <ecNumber evidence="3">4.-.-.-</ecNumber>
    </recommendedName>
</protein>
<name>A0A1U7JB30_9CYAN</name>
<dbReference type="Proteomes" id="UP000185557">
    <property type="component" value="Unassembled WGS sequence"/>
</dbReference>
<accession>A0A1U7JB30</accession>
<comment type="caution">
    <text evidence="4">The sequence shown here is derived from an EMBL/GenBank/DDBJ whole genome shotgun (WGS) entry which is preliminary data.</text>
</comment>
<dbReference type="Gene3D" id="2.40.128.20">
    <property type="match status" value="1"/>
</dbReference>
<dbReference type="GO" id="GO:0016829">
    <property type="term" value="F:lyase activity"/>
    <property type="evidence" value="ECO:0007669"/>
    <property type="project" value="UniProtKB-KW"/>
</dbReference>
<gene>
    <name evidence="3" type="primary">cpcS</name>
    <name evidence="4" type="ORF">NIES30_02430</name>
</gene>